<reference evidence="2 3" key="1">
    <citation type="submission" date="2024-10" db="EMBL/GenBank/DDBJ databases">
        <title>The Natural Products Discovery Center: Release of the First 8490 Sequenced Strains for Exploring Actinobacteria Biosynthetic Diversity.</title>
        <authorList>
            <person name="Kalkreuter E."/>
            <person name="Kautsar S.A."/>
            <person name="Yang D."/>
            <person name="Bader C.D."/>
            <person name="Teijaro C.N."/>
            <person name="Fluegel L."/>
            <person name="Davis C.M."/>
            <person name="Simpson J.R."/>
            <person name="Lauterbach L."/>
            <person name="Steele A.D."/>
            <person name="Gui C."/>
            <person name="Meng S."/>
            <person name="Li G."/>
            <person name="Viehrig K."/>
            <person name="Ye F."/>
            <person name="Su P."/>
            <person name="Kiefer A.F."/>
            <person name="Nichols A."/>
            <person name="Cepeda A.J."/>
            <person name="Yan W."/>
            <person name="Fan B."/>
            <person name="Jiang Y."/>
            <person name="Adhikari A."/>
            <person name="Zheng C.-J."/>
            <person name="Schuster L."/>
            <person name="Cowan T.M."/>
            <person name="Smanski M.J."/>
            <person name="Chevrette M.G."/>
            <person name="De Carvalho L.P.S."/>
            <person name="Shen B."/>
        </authorList>
    </citation>
    <scope>NUCLEOTIDE SEQUENCE [LARGE SCALE GENOMIC DNA]</scope>
    <source>
        <strain evidence="2 3">NPDC021253</strain>
    </source>
</reference>
<dbReference type="InterPro" id="IPR051797">
    <property type="entry name" value="TrmB-like"/>
</dbReference>
<feature type="domain" description="HTH luxR-type" evidence="1">
    <location>
        <begin position="258"/>
        <end position="323"/>
    </location>
</feature>
<dbReference type="Pfam" id="PF00196">
    <property type="entry name" value="GerE"/>
    <property type="match status" value="1"/>
</dbReference>
<comment type="caution">
    <text evidence="2">The sequence shown here is derived from an EMBL/GenBank/DDBJ whole genome shotgun (WGS) entry which is preliminary data.</text>
</comment>
<evidence type="ECO:0000313" key="2">
    <source>
        <dbReference type="EMBL" id="MFI0795001.1"/>
    </source>
</evidence>
<dbReference type="InterPro" id="IPR036388">
    <property type="entry name" value="WH-like_DNA-bd_sf"/>
</dbReference>
<name>A0ABW7SR80_9ACTN</name>
<organism evidence="2 3">
    <name type="scientific">Micromonospora rubida</name>
    <dbReference type="NCBI Taxonomy" id="2697657"/>
    <lineage>
        <taxon>Bacteria</taxon>
        <taxon>Bacillati</taxon>
        <taxon>Actinomycetota</taxon>
        <taxon>Actinomycetes</taxon>
        <taxon>Micromonosporales</taxon>
        <taxon>Micromonosporaceae</taxon>
        <taxon>Micromonospora</taxon>
    </lineage>
</organism>
<gene>
    <name evidence="2" type="ORF">ACH4OY_20280</name>
</gene>
<protein>
    <submittedName>
        <fullName evidence="2">LuxR C-terminal-related transcriptional regulator</fullName>
    </submittedName>
</protein>
<dbReference type="SUPFAM" id="SSF46894">
    <property type="entry name" value="C-terminal effector domain of the bipartite response regulators"/>
    <property type="match status" value="1"/>
</dbReference>
<dbReference type="PANTHER" id="PTHR34293:SF1">
    <property type="entry name" value="HTH-TYPE TRANSCRIPTIONAL REGULATOR TRMBL2"/>
    <property type="match status" value="1"/>
</dbReference>
<dbReference type="SMART" id="SM00421">
    <property type="entry name" value="HTH_LUXR"/>
    <property type="match status" value="1"/>
</dbReference>
<dbReference type="RefSeq" id="WP_396681823.1">
    <property type="nucleotide sequence ID" value="NZ_JBIRPU010000014.1"/>
</dbReference>
<dbReference type="PANTHER" id="PTHR34293">
    <property type="entry name" value="HTH-TYPE TRANSCRIPTIONAL REGULATOR TRMBL2"/>
    <property type="match status" value="1"/>
</dbReference>
<evidence type="ECO:0000259" key="1">
    <source>
        <dbReference type="PROSITE" id="PS50043"/>
    </source>
</evidence>
<dbReference type="Gene3D" id="1.10.10.10">
    <property type="entry name" value="Winged helix-like DNA-binding domain superfamily/Winged helix DNA-binding domain"/>
    <property type="match status" value="1"/>
</dbReference>
<accession>A0ABW7SR80</accession>
<dbReference type="EMBL" id="JBIRPU010000014">
    <property type="protein sequence ID" value="MFI0795001.1"/>
    <property type="molecule type" value="Genomic_DNA"/>
</dbReference>
<sequence>MLTHLGLTLAEQDLYRHLIRHSPVPVADLAVTHGEAVPVTMERLIALGLVVRLPGPPELIAVVPPRAALEPLLHARAGQLAEIRGRLAARAARADDAAAQRELNPPVELLPGPEAMVRARRELMLSVRSTLRTWDMPPYLDDMEWALPIEDDYRERGVMVRVLYDPSAVSAPGRLAELLGDVLSGFYARVAELPMKAAIADQSLALVAKVVDDHVEGLLIRDPVLIRALTAAFEWYWEIGIPLGAFTAERLAADAAASGQVPAEPDDRERELLLLLVAGLTDREIAARLGLNERTVRGRIQRIKIRLGARTRYQAGYLAARYGWLTPMRPATFRRAGDGGATNAAA</sequence>
<dbReference type="PRINTS" id="PR00038">
    <property type="entry name" value="HTHLUXR"/>
</dbReference>
<keyword evidence="3" id="KW-1185">Reference proteome</keyword>
<evidence type="ECO:0000313" key="3">
    <source>
        <dbReference type="Proteomes" id="UP001611075"/>
    </source>
</evidence>
<dbReference type="PROSITE" id="PS50043">
    <property type="entry name" value="HTH_LUXR_2"/>
    <property type="match status" value="1"/>
</dbReference>
<dbReference type="Proteomes" id="UP001611075">
    <property type="component" value="Unassembled WGS sequence"/>
</dbReference>
<dbReference type="InterPro" id="IPR000792">
    <property type="entry name" value="Tscrpt_reg_LuxR_C"/>
</dbReference>
<proteinExistence type="predicted"/>
<dbReference type="InterPro" id="IPR016032">
    <property type="entry name" value="Sig_transdc_resp-reg_C-effctor"/>
</dbReference>